<evidence type="ECO:0000256" key="1">
    <source>
        <dbReference type="SAM" id="MobiDB-lite"/>
    </source>
</evidence>
<accession>A0A1A7WQU0</accession>
<protein>
    <submittedName>
        <fullName evidence="2">Uncharacterized protein</fullName>
    </submittedName>
</protein>
<dbReference type="EMBL" id="HADW01006685">
    <property type="protein sequence ID" value="SBP08085.1"/>
    <property type="molecule type" value="Transcribed_RNA"/>
</dbReference>
<gene>
    <name evidence="2" type="primary">CR792416.1</name>
</gene>
<organism evidence="2">
    <name type="scientific">Iconisemion striatum</name>
    <dbReference type="NCBI Taxonomy" id="60296"/>
    <lineage>
        <taxon>Eukaryota</taxon>
        <taxon>Metazoa</taxon>
        <taxon>Chordata</taxon>
        <taxon>Craniata</taxon>
        <taxon>Vertebrata</taxon>
        <taxon>Euteleostomi</taxon>
        <taxon>Actinopterygii</taxon>
        <taxon>Neopterygii</taxon>
        <taxon>Teleostei</taxon>
        <taxon>Neoteleostei</taxon>
        <taxon>Acanthomorphata</taxon>
        <taxon>Ovalentaria</taxon>
        <taxon>Atherinomorphae</taxon>
        <taxon>Cyprinodontiformes</taxon>
        <taxon>Nothobranchiidae</taxon>
        <taxon>Iconisemion</taxon>
    </lineage>
</organism>
<reference evidence="2" key="2">
    <citation type="submission" date="2016-06" db="EMBL/GenBank/DDBJ databases">
        <title>The genome of a short-lived fish provides insights into sex chromosome evolution and the genetic control of aging.</title>
        <authorList>
            <person name="Reichwald K."/>
            <person name="Felder M."/>
            <person name="Petzold A."/>
            <person name="Koch P."/>
            <person name="Groth M."/>
            <person name="Platzer M."/>
        </authorList>
    </citation>
    <scope>NUCLEOTIDE SEQUENCE</scope>
    <source>
        <tissue evidence="2">Brain</tissue>
    </source>
</reference>
<feature type="region of interest" description="Disordered" evidence="1">
    <location>
        <begin position="62"/>
        <end position="97"/>
    </location>
</feature>
<sequence length="145" mass="16320">MCSITLTLLSDFRYEEAIKRAASLIQDAVQCLIPLVTEKNSSQCIAATQREESKSAIHENDHPLHMLSPQPSTSSISGHHFASLQPHTCPGTSRQDMIQSRMSALFRPHSKQMGPKKLHLKRQYETPWSHDFFCLSDPESDMSPS</sequence>
<feature type="non-terminal residue" evidence="2">
    <location>
        <position position="145"/>
    </location>
</feature>
<reference evidence="2" key="1">
    <citation type="submission" date="2016-05" db="EMBL/GenBank/DDBJ databases">
        <authorList>
            <person name="Lavstsen T."/>
            <person name="Jespersen J.S."/>
        </authorList>
    </citation>
    <scope>NUCLEOTIDE SEQUENCE</scope>
    <source>
        <tissue evidence="2">Brain</tissue>
    </source>
</reference>
<dbReference type="AlphaFoldDB" id="A0A1A7WQU0"/>
<name>A0A1A7WQU0_9TELE</name>
<proteinExistence type="predicted"/>
<evidence type="ECO:0000313" key="2">
    <source>
        <dbReference type="EMBL" id="SBP08085.1"/>
    </source>
</evidence>